<feature type="region of interest" description="Disordered" evidence="8">
    <location>
        <begin position="516"/>
        <end position="543"/>
    </location>
</feature>
<name>A0A370T968_9HELO</name>
<feature type="domain" description="DUSP" evidence="10">
    <location>
        <begin position="305"/>
        <end position="424"/>
    </location>
</feature>
<feature type="region of interest" description="Disordered" evidence="8">
    <location>
        <begin position="277"/>
        <end position="307"/>
    </location>
</feature>
<comment type="similarity">
    <text evidence="2">Belongs to the peptidase C19 family.</text>
</comment>
<feature type="region of interest" description="Disordered" evidence="8">
    <location>
        <begin position="175"/>
        <end position="201"/>
    </location>
</feature>
<dbReference type="PROSITE" id="PS51283">
    <property type="entry name" value="DUSP"/>
    <property type="match status" value="1"/>
</dbReference>
<evidence type="ECO:0000256" key="3">
    <source>
        <dbReference type="ARBA" id="ARBA00012759"/>
    </source>
</evidence>
<evidence type="ECO:0000256" key="7">
    <source>
        <dbReference type="ARBA" id="ARBA00022807"/>
    </source>
</evidence>
<organism evidence="11 12">
    <name type="scientific">Venustampulla echinocandica</name>
    <dbReference type="NCBI Taxonomy" id="2656787"/>
    <lineage>
        <taxon>Eukaryota</taxon>
        <taxon>Fungi</taxon>
        <taxon>Dikarya</taxon>
        <taxon>Ascomycota</taxon>
        <taxon>Pezizomycotina</taxon>
        <taxon>Leotiomycetes</taxon>
        <taxon>Helotiales</taxon>
        <taxon>Pleuroascaceae</taxon>
        <taxon>Venustampulla</taxon>
    </lineage>
</organism>
<dbReference type="RefSeq" id="XP_031864711.1">
    <property type="nucleotide sequence ID" value="XM_032019004.1"/>
</dbReference>
<keyword evidence="7" id="KW-0788">Thiol protease</keyword>
<dbReference type="GO" id="GO:0016579">
    <property type="term" value="P:protein deubiquitination"/>
    <property type="evidence" value="ECO:0007669"/>
    <property type="project" value="InterPro"/>
</dbReference>
<feature type="domain" description="USP" evidence="9">
    <location>
        <begin position="663"/>
        <end position="1516"/>
    </location>
</feature>
<dbReference type="PANTHER" id="PTHR21646">
    <property type="entry name" value="UBIQUITIN CARBOXYL-TERMINAL HYDROLASE"/>
    <property type="match status" value="1"/>
</dbReference>
<feature type="region of interest" description="Disordered" evidence="8">
    <location>
        <begin position="1672"/>
        <end position="1702"/>
    </location>
</feature>
<feature type="region of interest" description="Disordered" evidence="8">
    <location>
        <begin position="1188"/>
        <end position="1300"/>
    </location>
</feature>
<dbReference type="PANTHER" id="PTHR21646:SF24">
    <property type="entry name" value="UBIQUITIN CARBOXYL-TERMINAL HYDROLASE"/>
    <property type="match status" value="1"/>
</dbReference>
<protein>
    <recommendedName>
        <fullName evidence="3">ubiquitinyl hydrolase 1</fullName>
        <ecNumber evidence="3">3.4.19.12</ecNumber>
    </recommendedName>
</protein>
<evidence type="ECO:0000313" key="12">
    <source>
        <dbReference type="Proteomes" id="UP000254866"/>
    </source>
</evidence>
<evidence type="ECO:0000256" key="8">
    <source>
        <dbReference type="SAM" id="MobiDB-lite"/>
    </source>
</evidence>
<gene>
    <name evidence="11" type="ORF">BP5553_10381</name>
</gene>
<dbReference type="Proteomes" id="UP000254866">
    <property type="component" value="Unassembled WGS sequence"/>
</dbReference>
<evidence type="ECO:0000256" key="6">
    <source>
        <dbReference type="ARBA" id="ARBA00022801"/>
    </source>
</evidence>
<accession>A0A370T968</accession>
<evidence type="ECO:0000259" key="10">
    <source>
        <dbReference type="PROSITE" id="PS51283"/>
    </source>
</evidence>
<dbReference type="Pfam" id="PF06337">
    <property type="entry name" value="DUSP"/>
    <property type="match status" value="1"/>
</dbReference>
<dbReference type="InterPro" id="IPR035927">
    <property type="entry name" value="DUSP-like_sf"/>
</dbReference>
<keyword evidence="4" id="KW-0645">Protease</keyword>
<sequence length="1781" mass="196066">MEKPSRPDLISLNGGTHTNGRPKHLWLNGKFCTDSHPPRPNCAIGIGIGIGIVQIKALLATLTLLPPANTELQRQLAFTTSSTKKRKLSPQHIQGQNPDSDRVGDPDIPLKSVEDCQALPLAHPRFDVPDSEATLPPPIPSYLQSSSSLSGFDYISSAASSPSAAYAGLSIEGDRSADTSASQPRAASLAPNDHDINRSQSPIGSFARKAIMGGASNLSQRSSSPLKRRASDLEEAEVASTQKDDVEMITADQPAPLEAVEDSTNASQAPSVDMLRNEHEADSASCSTEQGRSTAATTQSDTEIPPIDVQIKTVTTICEAATQDPPNEGDKVYLVSRRWLQRVTDRGSEALQNSKVEPEGEIGPVDNSDIIQQVIKDADGVEFAQLKHGYGFAEFILCPQDAWDLIVLWYGLMPGSIPIVRYAHNTNPDKTGIPNISYEYHLAIFTVHRLYAQGNPIPIPQMLKATNPPAPVFVFSRSARYYDFLKKIKEKSGIDPSKKVRVWRVPRLLPAADPVAPISNAVTPPSSRPGSSGPDSVARPREPQDSWTHLLLDVTTFLQLEKDNGRELLTQRDVTTDSNYNGNMDLAFVGLGDDQTIVIDEAVTNDTYVSIYVSPRGPKTTSTTLTRTAISQSAPNSGRNSPAPSGPMTRGRTQKTGRTLGTVGLSNLGNTCYMNSALQCVRSVEELTKYFLTGAARSELNVDNPLGNNGQVAVAYERLLQEIYKEPVPTSIAPRNFKTTIGKYAPSFSGYGQQDSQEFLGFLLDGLQEDLSRIRKKPYIEKPDSTDEMVNNPEAIREMAAKVWDITKRRDDSVIADLFTGMYKSTLVCPVCSKISITFDPFNNLTLQLPIESSWQHPVYFFPLNDRPVLINVDMDKQGTMLAMKEFISKRVDVPVERLFAAEEFKSKFYKLYDDLTVASEEIQNNDIVAVYELEAKPTNWRPQKPGKKHKFKAITTFNMNESDDEDVPPWNDPLAERLLVPVFHRRPNPERTNRFKKAWVLVAAPHFIVVNPEEARNLEIIKRKVLEKVATFTTSQEFIEDDEADASASDSVDPDIVLTTGSDADSAGGSKVVATSVDGEPELVDVAMKECSGADIEAENSAGEPKPPGPEKTLYCMLFIPNRVPLLTNYFSTPLKDFNKRRPKFLDPKSHLNPSIQNMFTLGYFSGAKELIPSGWNVVDEDKTYPSLASRAPQTQQSRDDSLDEFEVSNGGAGSDSSTEDDQSCNDDFSGQTRMNEESSEEDELSAPSVPKALPVRPRAGVRVGFNRRRNRGIKTYSKKGNQRTRKLSGSSDELDHEPADERPLICLGEGIVVDWNPEAFNAMYEADGPEDTMRGRDTISAIPTLPDPQLEARRRARAQRRKNGITLDDCLNEFGKEEILSEMDTWYCPRCKEHRRASKKFELWKTPDILVMHLKRFSSSALRRDKLDVMVDFPIEGLDLTSRVVETQEGKQEIYDLIAVDDHWGGLGGGHYTAFAKNFFDGEWYEYNDSSVSRTKDPRHVVTQSAYLLFYRRRADGPLGGERFKQILEDYDNPPDSQEDDAAESGEEQGLVGNTFRGSSSALTGVGAAPRRPNLGSASADVMTIHPAAVESLPAYQAHEASDEDAAPLIASDAVMNDGLQLQDSIEDEGIDVGTDDGMNYSNVGYGNLNSQGAASFLGTAWNFDHLPNSRGQVSGTGSDIDDGASDRVQHNSSASEGSIRERLEDFRNAVAEDDGIFIDQSPVPDFDEDAQMSAIELHADLMERQLRPAFRVTPGAGDEDAEETATEIHVEEGEGLNK</sequence>
<dbReference type="GO" id="GO:0004843">
    <property type="term" value="F:cysteine-type deubiquitinase activity"/>
    <property type="evidence" value="ECO:0007669"/>
    <property type="project" value="UniProtKB-EC"/>
</dbReference>
<feature type="region of interest" description="Disordered" evidence="8">
    <location>
        <begin position="1532"/>
        <end position="1558"/>
    </location>
</feature>
<feature type="region of interest" description="Disordered" evidence="8">
    <location>
        <begin position="629"/>
        <end position="660"/>
    </location>
</feature>
<dbReference type="InterPro" id="IPR050185">
    <property type="entry name" value="Ub_carboxyl-term_hydrolase"/>
</dbReference>
<evidence type="ECO:0000256" key="4">
    <source>
        <dbReference type="ARBA" id="ARBA00022670"/>
    </source>
</evidence>
<feature type="compositionally biased region" description="Basic residues" evidence="8">
    <location>
        <begin position="1267"/>
        <end position="1288"/>
    </location>
</feature>
<dbReference type="CDD" id="cd02674">
    <property type="entry name" value="Peptidase_C19R"/>
    <property type="match status" value="1"/>
</dbReference>
<dbReference type="InterPro" id="IPR001394">
    <property type="entry name" value="Peptidase_C19_UCH"/>
</dbReference>
<feature type="compositionally biased region" description="Acidic residues" evidence="8">
    <location>
        <begin position="1532"/>
        <end position="1549"/>
    </location>
</feature>
<dbReference type="Gene3D" id="3.90.70.10">
    <property type="entry name" value="Cysteine proteinases"/>
    <property type="match status" value="2"/>
</dbReference>
<comment type="caution">
    <text evidence="11">The sequence shown here is derived from an EMBL/GenBank/DDBJ whole genome shotgun (WGS) entry which is preliminary data.</text>
</comment>
<dbReference type="InterPro" id="IPR006615">
    <property type="entry name" value="Pept_C19_DUSP"/>
</dbReference>
<dbReference type="OrthoDB" id="952271at2759"/>
<dbReference type="EMBL" id="NPIC01000016">
    <property type="protein sequence ID" value="RDL30103.1"/>
    <property type="molecule type" value="Genomic_DNA"/>
</dbReference>
<dbReference type="PROSITE" id="PS50235">
    <property type="entry name" value="USP_3"/>
    <property type="match status" value="1"/>
</dbReference>
<dbReference type="PROSITE" id="PS00972">
    <property type="entry name" value="USP_1"/>
    <property type="match status" value="1"/>
</dbReference>
<keyword evidence="6" id="KW-0378">Hydrolase</keyword>
<feature type="compositionally biased region" description="Polar residues" evidence="8">
    <location>
        <begin position="216"/>
        <end position="225"/>
    </location>
</feature>
<feature type="compositionally biased region" description="Low complexity" evidence="8">
    <location>
        <begin position="524"/>
        <end position="534"/>
    </location>
</feature>
<keyword evidence="5" id="KW-0833">Ubl conjugation pathway</keyword>
<dbReference type="SUPFAM" id="SSF54001">
    <property type="entry name" value="Cysteine proteinases"/>
    <property type="match status" value="1"/>
</dbReference>
<dbReference type="EC" id="3.4.19.12" evidence="3"/>
<keyword evidence="12" id="KW-1185">Reference proteome</keyword>
<feature type="compositionally biased region" description="Polar residues" evidence="8">
    <location>
        <begin position="284"/>
        <end position="302"/>
    </location>
</feature>
<dbReference type="GeneID" id="43603230"/>
<dbReference type="GO" id="GO:0006508">
    <property type="term" value="P:proteolysis"/>
    <property type="evidence" value="ECO:0007669"/>
    <property type="project" value="UniProtKB-KW"/>
</dbReference>
<dbReference type="InterPro" id="IPR028889">
    <property type="entry name" value="USP"/>
</dbReference>
<feature type="compositionally biased region" description="Polar residues" evidence="8">
    <location>
        <begin position="629"/>
        <end position="643"/>
    </location>
</feature>
<dbReference type="Gene3D" id="3.30.2230.10">
    <property type="entry name" value="DUSP-like"/>
    <property type="match status" value="1"/>
</dbReference>
<feature type="compositionally biased region" description="Basic and acidic residues" evidence="8">
    <location>
        <begin position="1769"/>
        <end position="1781"/>
    </location>
</feature>
<reference evidence="11 12" key="1">
    <citation type="journal article" date="2018" name="IMA Fungus">
        <title>IMA Genome-F 9: Draft genome sequence of Annulohypoxylon stygium, Aspergillus mulundensis, Berkeleyomyces basicola (syn. Thielaviopsis basicola), Ceratocystis smalleyi, two Cercospora beticola strains, Coleophoma cylindrospora, Fusarium fracticaudum, Phialophora cf. hyalina, and Morchella septimelata.</title>
        <authorList>
            <person name="Wingfield B.D."/>
            <person name="Bills G.F."/>
            <person name="Dong Y."/>
            <person name="Huang W."/>
            <person name="Nel W.J."/>
            <person name="Swalarsk-Parry B.S."/>
            <person name="Vaghefi N."/>
            <person name="Wilken P.M."/>
            <person name="An Z."/>
            <person name="de Beer Z.W."/>
            <person name="De Vos L."/>
            <person name="Chen L."/>
            <person name="Duong T.A."/>
            <person name="Gao Y."/>
            <person name="Hammerbacher A."/>
            <person name="Kikkert J.R."/>
            <person name="Li Y."/>
            <person name="Li H."/>
            <person name="Li K."/>
            <person name="Li Q."/>
            <person name="Liu X."/>
            <person name="Ma X."/>
            <person name="Naidoo K."/>
            <person name="Pethybridge S.J."/>
            <person name="Sun J."/>
            <person name="Steenkamp E.T."/>
            <person name="van der Nest M.A."/>
            <person name="van Wyk S."/>
            <person name="Wingfield M.J."/>
            <person name="Xiong C."/>
            <person name="Yue Q."/>
            <person name="Zhang X."/>
        </authorList>
    </citation>
    <scope>NUCLEOTIDE SEQUENCE [LARGE SCALE GENOMIC DNA]</scope>
    <source>
        <strain evidence="11 12">BP 5553</strain>
    </source>
</reference>
<feature type="region of interest" description="Disordered" evidence="8">
    <location>
        <begin position="80"/>
        <end position="110"/>
    </location>
</feature>
<dbReference type="SUPFAM" id="SSF143791">
    <property type="entry name" value="DUSP-like"/>
    <property type="match status" value="1"/>
</dbReference>
<evidence type="ECO:0000256" key="5">
    <source>
        <dbReference type="ARBA" id="ARBA00022786"/>
    </source>
</evidence>
<evidence type="ECO:0000256" key="2">
    <source>
        <dbReference type="ARBA" id="ARBA00009085"/>
    </source>
</evidence>
<feature type="region of interest" description="Disordered" evidence="8">
    <location>
        <begin position="214"/>
        <end position="248"/>
    </location>
</feature>
<dbReference type="PROSITE" id="PS00973">
    <property type="entry name" value="USP_2"/>
    <property type="match status" value="1"/>
</dbReference>
<dbReference type="Pfam" id="PF00443">
    <property type="entry name" value="UCH"/>
    <property type="match status" value="1"/>
</dbReference>
<comment type="catalytic activity">
    <reaction evidence="1">
        <text>Thiol-dependent hydrolysis of ester, thioester, amide, peptide and isopeptide bonds formed by the C-terminal Gly of ubiquitin (a 76-residue protein attached to proteins as an intracellular targeting signal).</text>
        <dbReference type="EC" id="3.4.19.12"/>
    </reaction>
</comment>
<dbReference type="InterPro" id="IPR038765">
    <property type="entry name" value="Papain-like_cys_pep_sf"/>
</dbReference>
<feature type="region of interest" description="Disordered" evidence="8">
    <location>
        <begin position="1755"/>
        <end position="1781"/>
    </location>
</feature>
<evidence type="ECO:0000313" key="11">
    <source>
        <dbReference type="EMBL" id="RDL30103.1"/>
    </source>
</evidence>
<dbReference type="STRING" id="2656787.A0A370T968"/>
<evidence type="ECO:0000259" key="9">
    <source>
        <dbReference type="PROSITE" id="PS50235"/>
    </source>
</evidence>
<evidence type="ECO:0000256" key="1">
    <source>
        <dbReference type="ARBA" id="ARBA00000707"/>
    </source>
</evidence>
<proteinExistence type="inferred from homology"/>
<dbReference type="InterPro" id="IPR018200">
    <property type="entry name" value="USP_CS"/>
</dbReference>